<keyword evidence="3" id="KW-0689">Ribosomal protein</keyword>
<gene>
    <name evidence="8" type="ORF">BDY21DRAFT_386936</name>
</gene>
<keyword evidence="5" id="KW-0687">Ribonucleoprotein</keyword>
<dbReference type="GO" id="GO:0006412">
    <property type="term" value="P:translation"/>
    <property type="evidence" value="ECO:0007669"/>
    <property type="project" value="InterPro"/>
</dbReference>
<dbReference type="OrthoDB" id="1867012at2759"/>
<evidence type="ECO:0000256" key="7">
    <source>
        <dbReference type="SAM" id="MobiDB-lite"/>
    </source>
</evidence>
<dbReference type="SUPFAM" id="SSF110324">
    <property type="entry name" value="Ribosomal L27 protein-like"/>
    <property type="match status" value="1"/>
</dbReference>
<comment type="subcellular location">
    <subcellularLocation>
        <location evidence="1">Mitochondrion</location>
    </subcellularLocation>
</comment>
<dbReference type="EMBL" id="MU001686">
    <property type="protein sequence ID" value="KAF2455590.1"/>
    <property type="molecule type" value="Genomic_DNA"/>
</dbReference>
<evidence type="ECO:0000313" key="8">
    <source>
        <dbReference type="EMBL" id="KAF2455590.1"/>
    </source>
</evidence>
<sequence length="301" mass="33193">MLLPRTYMLALRATVSNSPISNVLEALRSAPSQTLQNLARVRYAHHQSEGRANGVKDGPGKRLGAKKTAGQYVIPGHIIFRQRGTKWFPGENCDMGRDHTIFAARAGYVQFYRDPLKHPKRQYIGVTFDRDDKLPYPPNAPRRRRLGMVATDSPSGPPAESIAASAAAEADMSGGNALVAAAAAQAHNSRGRDLMATGTVAREVPRRLGRKGGRSVSYLDRGEDGMPLAPNARTRGMYREANWEIGRAAEREGIKVKKWVPGDRWSAWRQRAKRRERAQQMSAMRSGGKKKGKGKKGRGKK</sequence>
<feature type="region of interest" description="Disordered" evidence="7">
    <location>
        <begin position="262"/>
        <end position="301"/>
    </location>
</feature>
<organism evidence="8 9">
    <name type="scientific">Lineolata rhizophorae</name>
    <dbReference type="NCBI Taxonomy" id="578093"/>
    <lineage>
        <taxon>Eukaryota</taxon>
        <taxon>Fungi</taxon>
        <taxon>Dikarya</taxon>
        <taxon>Ascomycota</taxon>
        <taxon>Pezizomycotina</taxon>
        <taxon>Dothideomycetes</taxon>
        <taxon>Dothideomycetes incertae sedis</taxon>
        <taxon>Lineolatales</taxon>
        <taxon>Lineolataceae</taxon>
        <taxon>Lineolata</taxon>
    </lineage>
</organism>
<comment type="similarity">
    <text evidence="2">Belongs to the bacterial ribosomal protein bL27 family.</text>
</comment>
<evidence type="ECO:0000256" key="1">
    <source>
        <dbReference type="ARBA" id="ARBA00004173"/>
    </source>
</evidence>
<protein>
    <recommendedName>
        <fullName evidence="6">Large ribosomal subunit protein bL27m</fullName>
    </recommendedName>
</protein>
<dbReference type="FunFam" id="2.40.50.100:FF:000042">
    <property type="entry name" value="50S ribosomal protein L27"/>
    <property type="match status" value="1"/>
</dbReference>
<keyword evidence="9" id="KW-1185">Reference proteome</keyword>
<reference evidence="8" key="1">
    <citation type="journal article" date="2020" name="Stud. Mycol.">
        <title>101 Dothideomycetes genomes: a test case for predicting lifestyles and emergence of pathogens.</title>
        <authorList>
            <person name="Haridas S."/>
            <person name="Albert R."/>
            <person name="Binder M."/>
            <person name="Bloem J."/>
            <person name="Labutti K."/>
            <person name="Salamov A."/>
            <person name="Andreopoulos B."/>
            <person name="Baker S."/>
            <person name="Barry K."/>
            <person name="Bills G."/>
            <person name="Bluhm B."/>
            <person name="Cannon C."/>
            <person name="Castanera R."/>
            <person name="Culley D."/>
            <person name="Daum C."/>
            <person name="Ezra D."/>
            <person name="Gonzalez J."/>
            <person name="Henrissat B."/>
            <person name="Kuo A."/>
            <person name="Liang C."/>
            <person name="Lipzen A."/>
            <person name="Lutzoni F."/>
            <person name="Magnuson J."/>
            <person name="Mondo S."/>
            <person name="Nolan M."/>
            <person name="Ohm R."/>
            <person name="Pangilinan J."/>
            <person name="Park H.-J."/>
            <person name="Ramirez L."/>
            <person name="Alfaro M."/>
            <person name="Sun H."/>
            <person name="Tritt A."/>
            <person name="Yoshinaga Y."/>
            <person name="Zwiers L.-H."/>
            <person name="Turgeon B."/>
            <person name="Goodwin S."/>
            <person name="Spatafora J."/>
            <person name="Crous P."/>
            <person name="Grigoriev I."/>
        </authorList>
    </citation>
    <scope>NUCLEOTIDE SEQUENCE</scope>
    <source>
        <strain evidence="8">ATCC 16933</strain>
    </source>
</reference>
<dbReference type="PRINTS" id="PR00063">
    <property type="entry name" value="RIBOSOMALL27"/>
</dbReference>
<feature type="region of interest" description="Disordered" evidence="7">
    <location>
        <begin position="211"/>
        <end position="231"/>
    </location>
</feature>
<evidence type="ECO:0000256" key="3">
    <source>
        <dbReference type="ARBA" id="ARBA00022980"/>
    </source>
</evidence>
<name>A0A6A6NUZ3_9PEZI</name>
<dbReference type="InterPro" id="IPR018261">
    <property type="entry name" value="Ribosomal_bL27_CS"/>
</dbReference>
<evidence type="ECO:0000256" key="2">
    <source>
        <dbReference type="ARBA" id="ARBA00010797"/>
    </source>
</evidence>
<evidence type="ECO:0000313" key="9">
    <source>
        <dbReference type="Proteomes" id="UP000799766"/>
    </source>
</evidence>
<evidence type="ECO:0000256" key="6">
    <source>
        <dbReference type="ARBA" id="ARBA00035267"/>
    </source>
</evidence>
<proteinExistence type="inferred from homology"/>
<dbReference type="Proteomes" id="UP000799766">
    <property type="component" value="Unassembled WGS sequence"/>
</dbReference>
<dbReference type="AlphaFoldDB" id="A0A6A6NUZ3"/>
<feature type="compositionally biased region" description="Basic residues" evidence="7">
    <location>
        <begin position="287"/>
        <end position="301"/>
    </location>
</feature>
<dbReference type="Gene3D" id="2.40.50.100">
    <property type="match status" value="1"/>
</dbReference>
<dbReference type="GO" id="GO:0005762">
    <property type="term" value="C:mitochondrial large ribosomal subunit"/>
    <property type="evidence" value="ECO:0007669"/>
    <property type="project" value="TreeGrafter"/>
</dbReference>
<dbReference type="GO" id="GO:0003735">
    <property type="term" value="F:structural constituent of ribosome"/>
    <property type="evidence" value="ECO:0007669"/>
    <property type="project" value="InterPro"/>
</dbReference>
<evidence type="ECO:0000256" key="5">
    <source>
        <dbReference type="ARBA" id="ARBA00023274"/>
    </source>
</evidence>
<dbReference type="PANTHER" id="PTHR15893:SF0">
    <property type="entry name" value="LARGE RIBOSOMAL SUBUNIT PROTEIN BL27M"/>
    <property type="match status" value="1"/>
</dbReference>
<keyword evidence="4" id="KW-0496">Mitochondrion</keyword>
<accession>A0A6A6NUZ3</accession>
<dbReference type="Pfam" id="PF01016">
    <property type="entry name" value="Ribosomal_L27"/>
    <property type="match status" value="1"/>
</dbReference>
<dbReference type="PROSITE" id="PS00831">
    <property type="entry name" value="RIBOSOMAL_L27"/>
    <property type="match status" value="1"/>
</dbReference>
<dbReference type="PANTHER" id="PTHR15893">
    <property type="entry name" value="RIBOSOMAL PROTEIN L27"/>
    <property type="match status" value="1"/>
</dbReference>
<dbReference type="InterPro" id="IPR001684">
    <property type="entry name" value="Ribosomal_bL27"/>
</dbReference>
<evidence type="ECO:0000256" key="4">
    <source>
        <dbReference type="ARBA" id="ARBA00023128"/>
    </source>
</evidence>